<dbReference type="AlphaFoldDB" id="A0A4P7CSK4"/>
<evidence type="ECO:0000256" key="2">
    <source>
        <dbReference type="ARBA" id="ARBA00022475"/>
    </source>
</evidence>
<feature type="binding site" description="covalent" evidence="9">
    <location>
        <position position="198"/>
    </location>
    <ligand>
        <name>heme c</name>
        <dbReference type="ChEBI" id="CHEBI:61717"/>
        <label>2</label>
    </ligand>
</feature>
<feature type="chain" id="PRO_5020792457" evidence="12">
    <location>
        <begin position="25"/>
        <end position="464"/>
    </location>
</feature>
<evidence type="ECO:0000313" key="14">
    <source>
        <dbReference type="EMBL" id="QBQ98077.1"/>
    </source>
</evidence>
<protein>
    <submittedName>
        <fullName evidence="14">Cytochrome c</fullName>
    </submittedName>
</protein>
<dbReference type="PROSITE" id="PS51007">
    <property type="entry name" value="CYTC"/>
    <property type="match status" value="3"/>
</dbReference>
<dbReference type="GO" id="GO:0020037">
    <property type="term" value="F:heme binding"/>
    <property type="evidence" value="ECO:0007669"/>
    <property type="project" value="InterPro"/>
</dbReference>
<dbReference type="Pfam" id="PF13442">
    <property type="entry name" value="Cytochrome_CBB3"/>
    <property type="match status" value="1"/>
</dbReference>
<keyword evidence="2" id="KW-1003">Cell membrane</keyword>
<keyword evidence="15" id="KW-1185">Reference proteome</keyword>
<feature type="binding site" description="axial binding residue" evidence="10">
    <location>
        <position position="53"/>
    </location>
    <ligand>
        <name>heme c</name>
        <dbReference type="ChEBI" id="CHEBI:61717"/>
        <label>1</label>
    </ligand>
    <ligandPart>
        <name>Fe</name>
        <dbReference type="ChEBI" id="CHEBI:18248"/>
    </ligandPart>
</feature>
<organism evidence="14 15">
    <name type="scientific">Paraburkholderia pallida</name>
    <dbReference type="NCBI Taxonomy" id="2547399"/>
    <lineage>
        <taxon>Bacteria</taxon>
        <taxon>Pseudomonadati</taxon>
        <taxon>Pseudomonadota</taxon>
        <taxon>Betaproteobacteria</taxon>
        <taxon>Burkholderiales</taxon>
        <taxon>Burkholderiaceae</taxon>
        <taxon>Paraburkholderia</taxon>
    </lineage>
</organism>
<evidence type="ECO:0000256" key="4">
    <source>
        <dbReference type="ARBA" id="ARBA00022723"/>
    </source>
</evidence>
<proteinExistence type="predicted"/>
<keyword evidence="8 11" id="KW-0472">Membrane</keyword>
<dbReference type="Proteomes" id="UP000295727">
    <property type="component" value="Chromosome 1"/>
</dbReference>
<dbReference type="PANTHER" id="PTHR35008:SF8">
    <property type="entry name" value="ALCOHOL DEHYDROGENASE CYTOCHROME C SUBUNIT"/>
    <property type="match status" value="1"/>
</dbReference>
<keyword evidence="4 10" id="KW-0479">Metal-binding</keyword>
<feature type="transmembrane region" description="Helical" evidence="11">
    <location>
        <begin position="428"/>
        <end position="449"/>
    </location>
</feature>
<dbReference type="KEGG" id="ppai:E1956_13460"/>
<feature type="signal peptide" evidence="12">
    <location>
        <begin position="1"/>
        <end position="24"/>
    </location>
</feature>
<evidence type="ECO:0000313" key="15">
    <source>
        <dbReference type="Proteomes" id="UP000295727"/>
    </source>
</evidence>
<keyword evidence="11" id="KW-0812">Transmembrane</keyword>
<dbReference type="GO" id="GO:0016614">
    <property type="term" value="F:oxidoreductase activity, acting on CH-OH group of donors"/>
    <property type="evidence" value="ECO:0007669"/>
    <property type="project" value="InterPro"/>
</dbReference>
<evidence type="ECO:0000256" key="10">
    <source>
        <dbReference type="PIRSR" id="PIRSR000018-51"/>
    </source>
</evidence>
<feature type="domain" description="Cytochrome c" evidence="13">
    <location>
        <begin position="27"/>
        <end position="139"/>
    </location>
</feature>
<dbReference type="EMBL" id="CP038148">
    <property type="protein sequence ID" value="QBQ98077.1"/>
    <property type="molecule type" value="Genomic_DNA"/>
</dbReference>
<evidence type="ECO:0000256" key="5">
    <source>
        <dbReference type="ARBA" id="ARBA00022729"/>
    </source>
</evidence>
<keyword evidence="6" id="KW-0677">Repeat</keyword>
<reference evidence="14 15" key="1">
    <citation type="submission" date="2019-03" db="EMBL/GenBank/DDBJ databases">
        <title>Paraburkholderia sp. 7MH5, isolated from subtropical forest soil.</title>
        <authorList>
            <person name="Gao Z.-H."/>
            <person name="Qiu L.-H."/>
        </authorList>
    </citation>
    <scope>NUCLEOTIDE SEQUENCE [LARGE SCALE GENOMIC DNA]</scope>
    <source>
        <strain evidence="14 15">7MH5</strain>
    </source>
</reference>
<dbReference type="Pfam" id="PF00034">
    <property type="entry name" value="Cytochrom_C"/>
    <property type="match status" value="2"/>
</dbReference>
<gene>
    <name evidence="14" type="ORF">E1956_13460</name>
</gene>
<feature type="binding site" description="axial binding residue" evidence="10">
    <location>
        <position position="331"/>
    </location>
    <ligand>
        <name>heme c</name>
        <dbReference type="ChEBI" id="CHEBI:61717"/>
        <label>3</label>
    </ligand>
    <ligandPart>
        <name>Fe</name>
        <dbReference type="ChEBI" id="CHEBI:18248"/>
    </ligandPart>
</feature>
<sequence>MKFQYWLSVCLVMLIGCVSTSTWPSPSSNDAGNAMLIRRGAYLAVAADCASCHRGVADAAPYAGGLAIVSPLGKIIASNITPSVSAGIGAYTEEEFRRALKDGIGRGGMPLYPAMPYTAYRKLTDDDIHALYAYFMNAVPPDDRRPPPTRLDFPFSIRSSMRVWNALFLDDTRAAKPLSPELERGRYLVDALGHCSACHSPRNWLMAEDNRNRYLSGGAVNGWYAPNITSDPESGIGNWTQAELVQYLRSGQVRNKAQAAGPMAEAVEYSLRHLDEADLNAIAAYLKQTPAMGTPDGASPAQAADTALAQAGASTSLPGAALYASACATCHRLGGQGAYDGYFPSLTRNSDVGADKPNNLIMTILYGVERRGENVTVWMPAFGQTLDDAQVADLVNYVGMRFGRRLTHVSADDVATLRKGGPTPAIAWLPYMMAALGLLIVIAIGYWLARVRGRHSRKDARQPD</sequence>
<dbReference type="InterPro" id="IPR036909">
    <property type="entry name" value="Cyt_c-like_dom_sf"/>
</dbReference>
<keyword evidence="5 12" id="KW-0732">Signal</keyword>
<evidence type="ECO:0000256" key="11">
    <source>
        <dbReference type="SAM" id="Phobius"/>
    </source>
</evidence>
<evidence type="ECO:0000256" key="12">
    <source>
        <dbReference type="SAM" id="SignalP"/>
    </source>
</evidence>
<feature type="binding site" description="covalent" evidence="9">
    <location>
        <position position="330"/>
    </location>
    <ligand>
        <name>heme c</name>
        <dbReference type="ChEBI" id="CHEBI:61717"/>
        <label>3</label>
    </ligand>
</feature>
<feature type="domain" description="Cytochrome c" evidence="13">
    <location>
        <begin position="180"/>
        <end position="290"/>
    </location>
</feature>
<dbReference type="GO" id="GO:0009055">
    <property type="term" value="F:electron transfer activity"/>
    <property type="evidence" value="ECO:0007669"/>
    <property type="project" value="InterPro"/>
</dbReference>
<feature type="binding site" description="axial binding residue" evidence="10">
    <location>
        <position position="199"/>
    </location>
    <ligand>
        <name>heme c</name>
        <dbReference type="ChEBI" id="CHEBI:61717"/>
        <label>2</label>
    </ligand>
    <ligandPart>
        <name>Fe</name>
        <dbReference type="ChEBI" id="CHEBI:18248"/>
    </ligandPart>
</feature>
<dbReference type="PANTHER" id="PTHR35008">
    <property type="entry name" value="BLL4482 PROTEIN-RELATED"/>
    <property type="match status" value="1"/>
</dbReference>
<evidence type="ECO:0000259" key="13">
    <source>
        <dbReference type="PROSITE" id="PS51007"/>
    </source>
</evidence>
<dbReference type="PROSITE" id="PS51257">
    <property type="entry name" value="PROKAR_LIPOPROTEIN"/>
    <property type="match status" value="1"/>
</dbReference>
<name>A0A4P7CSK4_9BURK</name>
<dbReference type="InterPro" id="IPR009056">
    <property type="entry name" value="Cyt_c-like_dom"/>
</dbReference>
<dbReference type="SUPFAM" id="SSF46626">
    <property type="entry name" value="Cytochrome c"/>
    <property type="match status" value="3"/>
</dbReference>
<dbReference type="GO" id="GO:0005506">
    <property type="term" value="F:iron ion binding"/>
    <property type="evidence" value="ECO:0007669"/>
    <property type="project" value="InterPro"/>
</dbReference>
<keyword evidence="11" id="KW-1133">Transmembrane helix</keyword>
<feature type="binding site" description="covalent" evidence="9">
    <location>
        <position position="49"/>
    </location>
    <ligand>
        <name>heme c</name>
        <dbReference type="ChEBI" id="CHEBI:61717"/>
        <label>1</label>
    </ligand>
</feature>
<feature type="binding site" description="covalent" evidence="9">
    <location>
        <position position="327"/>
    </location>
    <ligand>
        <name>heme c</name>
        <dbReference type="ChEBI" id="CHEBI:61717"/>
        <label>3</label>
    </ligand>
</feature>
<keyword evidence="3 9" id="KW-0349">Heme</keyword>
<dbReference type="Gene3D" id="1.10.760.10">
    <property type="entry name" value="Cytochrome c-like domain"/>
    <property type="match status" value="3"/>
</dbReference>
<feature type="domain" description="Cytochrome c" evidence="13">
    <location>
        <begin position="314"/>
        <end position="402"/>
    </location>
</feature>
<evidence type="ECO:0000256" key="8">
    <source>
        <dbReference type="ARBA" id="ARBA00023136"/>
    </source>
</evidence>
<dbReference type="InterPro" id="IPR014353">
    <property type="entry name" value="Membr-bd_ADH_cyt_c"/>
</dbReference>
<accession>A0A4P7CSK4</accession>
<dbReference type="OrthoDB" id="9809720at2"/>
<feature type="binding site" description="covalent" evidence="9">
    <location>
        <position position="52"/>
    </location>
    <ligand>
        <name>heme c</name>
        <dbReference type="ChEBI" id="CHEBI:61717"/>
        <label>1</label>
    </ligand>
</feature>
<evidence type="ECO:0000256" key="7">
    <source>
        <dbReference type="ARBA" id="ARBA00023004"/>
    </source>
</evidence>
<comment type="cofactor">
    <cofactor evidence="9">
        <name>heme c</name>
        <dbReference type="ChEBI" id="CHEBI:61717"/>
    </cofactor>
    <text evidence="9">Binds 3 heme c groups covalently per subunit.</text>
</comment>
<comment type="subcellular location">
    <subcellularLocation>
        <location evidence="1">Cell membrane</location>
    </subcellularLocation>
</comment>
<dbReference type="PIRSF" id="PIRSF000018">
    <property type="entry name" value="Mb_ADH_cyt_c"/>
    <property type="match status" value="1"/>
</dbReference>
<evidence type="ECO:0000256" key="6">
    <source>
        <dbReference type="ARBA" id="ARBA00022737"/>
    </source>
</evidence>
<dbReference type="GO" id="GO:0005886">
    <property type="term" value="C:plasma membrane"/>
    <property type="evidence" value="ECO:0007669"/>
    <property type="project" value="UniProtKB-SubCell"/>
</dbReference>
<evidence type="ECO:0000256" key="3">
    <source>
        <dbReference type="ARBA" id="ARBA00022617"/>
    </source>
</evidence>
<feature type="binding site" description="covalent" evidence="9">
    <location>
        <position position="195"/>
    </location>
    <ligand>
        <name>heme c</name>
        <dbReference type="ChEBI" id="CHEBI:61717"/>
        <label>2</label>
    </ligand>
</feature>
<evidence type="ECO:0000256" key="9">
    <source>
        <dbReference type="PIRSR" id="PIRSR000018-50"/>
    </source>
</evidence>
<dbReference type="InterPro" id="IPR051459">
    <property type="entry name" value="Cytochrome_c-type_DH"/>
</dbReference>
<evidence type="ECO:0000256" key="1">
    <source>
        <dbReference type="ARBA" id="ARBA00004236"/>
    </source>
</evidence>
<keyword evidence="7 10" id="KW-0408">Iron</keyword>